<dbReference type="PROSITE" id="PS51194">
    <property type="entry name" value="HELICASE_CTER"/>
    <property type="match status" value="1"/>
</dbReference>
<keyword evidence="4" id="KW-0067">ATP-binding</keyword>
<feature type="domain" description="Helicase C-terminal" evidence="7">
    <location>
        <begin position="566"/>
        <end position="761"/>
    </location>
</feature>
<comment type="caution">
    <text evidence="8">The sequence shown here is derived from an EMBL/GenBank/DDBJ whole genome shotgun (WGS) entry which is preliminary data.</text>
</comment>
<feature type="domain" description="Helicase ATP-binding" evidence="6">
    <location>
        <begin position="293"/>
        <end position="471"/>
    </location>
</feature>
<feature type="region of interest" description="Disordered" evidence="5">
    <location>
        <begin position="539"/>
        <end position="562"/>
    </location>
</feature>
<dbReference type="InterPro" id="IPR011545">
    <property type="entry name" value="DEAD/DEAH_box_helicase_dom"/>
</dbReference>
<dbReference type="GO" id="GO:0003676">
    <property type="term" value="F:nucleic acid binding"/>
    <property type="evidence" value="ECO:0007669"/>
    <property type="project" value="InterPro"/>
</dbReference>
<protein>
    <recommendedName>
        <fullName evidence="10">DEAD/DEAH box helicase</fullName>
    </recommendedName>
</protein>
<keyword evidence="3" id="KW-0347">Helicase</keyword>
<dbReference type="GO" id="GO:0016787">
    <property type="term" value="F:hydrolase activity"/>
    <property type="evidence" value="ECO:0007669"/>
    <property type="project" value="UniProtKB-KW"/>
</dbReference>
<dbReference type="GO" id="GO:0004386">
    <property type="term" value="F:helicase activity"/>
    <property type="evidence" value="ECO:0007669"/>
    <property type="project" value="UniProtKB-KW"/>
</dbReference>
<dbReference type="Proteomes" id="UP000653674">
    <property type="component" value="Unassembled WGS sequence"/>
</dbReference>
<dbReference type="GO" id="GO:0005524">
    <property type="term" value="F:ATP binding"/>
    <property type="evidence" value="ECO:0007669"/>
    <property type="project" value="UniProtKB-KW"/>
</dbReference>
<keyword evidence="9" id="KW-1185">Reference proteome</keyword>
<keyword evidence="2" id="KW-0378">Hydrolase</keyword>
<accession>A0A8J3LPD2</accession>
<evidence type="ECO:0008006" key="10">
    <source>
        <dbReference type="Google" id="ProtNLM"/>
    </source>
</evidence>
<evidence type="ECO:0000313" key="8">
    <source>
        <dbReference type="EMBL" id="GIG76808.1"/>
    </source>
</evidence>
<evidence type="ECO:0000259" key="7">
    <source>
        <dbReference type="PROSITE" id="PS51194"/>
    </source>
</evidence>
<dbReference type="PANTHER" id="PTHR47961">
    <property type="entry name" value="DNA POLYMERASE THETA, PUTATIVE (AFU_ORTHOLOGUE AFUA_1G05260)-RELATED"/>
    <property type="match status" value="1"/>
</dbReference>
<dbReference type="InterPro" id="IPR027417">
    <property type="entry name" value="P-loop_NTPase"/>
</dbReference>
<dbReference type="InterPro" id="IPR050474">
    <property type="entry name" value="Hel308_SKI2-like"/>
</dbReference>
<sequence length="1171" mass="128506">MERSLDLTLLNDALGGRTGLPTAEELQQLMADVEVQLLLRRAEIGQELFDTAWYLHGVASVNEARRRYTLARQRQAFLVSAHIFDLALNQDGWTPTQRLSFGFAAAIGYRRGGRDPNATAIMNRLRADIDTESAVTDHIDTLSLEVGLAFLGFETKTLFRWFGTWRRQLAALARNSELRDLTTTAFGPTHMVVLGAEDLLTYFAQGNADRLERGLLRLRSAATGEAGPGDINSQWVAAHLLNLSSEAQAGSLWNPDVLPPTVPPLVRQAFTVGSPPVLTLWEPQRNLLTGPRSPFDSSVRRMVLAVPTSGGKSLVAQLLAVEHLARTDRSVCYVAPTRSLGREIRRAMASRVRVLEKETGTDQPDYPTVWDFLDAAASPETPADVEVMTPERLGHLLRHDAEAVLDRFGMFIFDEAQLLKESGRGFVLESAIALLDYLTQETNHQIVLISAAMGNAGTIAQWLSPGGQCLRHESQWRGPRRLHAAFTTHAHWSETRTEGGAGPKWPYRHTTKLSGQIRLRMADGRTAWLSTQGDTGWRLVRKSKDGKSRQSGLPTDPTRSTKQHVIASQMIAALGHAGSVLVVATTRTQAQQLAKSLADIREEQPSLAPLVNFVRQQLGDDHPLVSVLRHGVGFHHAGLPMEVLEALEESVRHDILPYLTCTSTLTDGVNLPVRTVVIYDQSFPGQHDDSRLRGARLVNAMGRAGRAGKETEGWIVLVRAANPSEQDFQDLNPGAEALAVTSSLSTEAALESFAQLEAELRDNEDAIFDATDAAGDFISFVWLVLSIEESRDIDPASADIDRIVDATLASKQSVDVRGRCKRLAEATRRSYLRSDPEARRRWPRAGTSIGSARTIDRLAERITEAILRAEATGDLPDLRDPEQAIAQLTAMFTQLLDLPEAPEWRFRASRGGRDIDVRPVDLLAGWISGQPLPELADAHLSAARDPAWRIEQMVGAVTEHFEHYLAWTVGALVELINVRLTDTDAEARLCPELGGYIRYGINTTHALLLMTSGIRSRRLAHAVVAGLPSGLQPLYEDLRAWLAGMSIAEWRERYDASSSEVLDLLDFTRLRSRSLLKTLLETGSVTVSLPGVGDDLPAPGQRLSLVPAWDEPAPESLAVYADDQLVAIIASQDHADVRAILDTGLDFVLDIDDPAGPPALRITLPLGDGEA</sequence>
<evidence type="ECO:0000256" key="1">
    <source>
        <dbReference type="ARBA" id="ARBA00022741"/>
    </source>
</evidence>
<name>A0A8J3LPD2_9ACTN</name>
<dbReference type="Gene3D" id="3.40.50.300">
    <property type="entry name" value="P-loop containing nucleotide triphosphate hydrolases"/>
    <property type="match status" value="2"/>
</dbReference>
<dbReference type="EMBL" id="BONU01000084">
    <property type="protein sequence ID" value="GIG76808.1"/>
    <property type="molecule type" value="Genomic_DNA"/>
</dbReference>
<evidence type="ECO:0000256" key="2">
    <source>
        <dbReference type="ARBA" id="ARBA00022801"/>
    </source>
</evidence>
<proteinExistence type="predicted"/>
<organism evidence="8 9">
    <name type="scientific">Planosporangium flavigriseum</name>
    <dbReference type="NCBI Taxonomy" id="373681"/>
    <lineage>
        <taxon>Bacteria</taxon>
        <taxon>Bacillati</taxon>
        <taxon>Actinomycetota</taxon>
        <taxon>Actinomycetes</taxon>
        <taxon>Micromonosporales</taxon>
        <taxon>Micromonosporaceae</taxon>
        <taxon>Planosporangium</taxon>
    </lineage>
</organism>
<feature type="compositionally biased region" description="Polar residues" evidence="5">
    <location>
        <begin position="549"/>
        <end position="560"/>
    </location>
</feature>
<evidence type="ECO:0000259" key="6">
    <source>
        <dbReference type="PROSITE" id="PS51192"/>
    </source>
</evidence>
<evidence type="ECO:0000313" key="9">
    <source>
        <dbReference type="Proteomes" id="UP000653674"/>
    </source>
</evidence>
<dbReference type="SUPFAM" id="SSF52540">
    <property type="entry name" value="P-loop containing nucleoside triphosphate hydrolases"/>
    <property type="match status" value="1"/>
</dbReference>
<keyword evidence="1" id="KW-0547">Nucleotide-binding</keyword>
<evidence type="ECO:0000256" key="3">
    <source>
        <dbReference type="ARBA" id="ARBA00022806"/>
    </source>
</evidence>
<dbReference type="SMART" id="SM00490">
    <property type="entry name" value="HELICc"/>
    <property type="match status" value="1"/>
</dbReference>
<evidence type="ECO:0000256" key="5">
    <source>
        <dbReference type="SAM" id="MobiDB-lite"/>
    </source>
</evidence>
<reference evidence="8" key="1">
    <citation type="submission" date="2021-01" db="EMBL/GenBank/DDBJ databases">
        <title>Whole genome shotgun sequence of Planosporangium flavigriseum NBRC 105377.</title>
        <authorList>
            <person name="Komaki H."/>
            <person name="Tamura T."/>
        </authorList>
    </citation>
    <scope>NUCLEOTIDE SEQUENCE</scope>
    <source>
        <strain evidence="8">NBRC 105377</strain>
    </source>
</reference>
<dbReference type="SMART" id="SM00487">
    <property type="entry name" value="DEXDc"/>
    <property type="match status" value="1"/>
</dbReference>
<dbReference type="PANTHER" id="PTHR47961:SF6">
    <property type="entry name" value="DNA-DIRECTED DNA POLYMERASE"/>
    <property type="match status" value="1"/>
</dbReference>
<dbReference type="PROSITE" id="PS51192">
    <property type="entry name" value="HELICASE_ATP_BIND_1"/>
    <property type="match status" value="1"/>
</dbReference>
<gene>
    <name evidence="8" type="ORF">Pfl04_52120</name>
</gene>
<dbReference type="Pfam" id="PF00270">
    <property type="entry name" value="DEAD"/>
    <property type="match status" value="1"/>
</dbReference>
<dbReference type="AlphaFoldDB" id="A0A8J3LPD2"/>
<dbReference type="InterPro" id="IPR001650">
    <property type="entry name" value="Helicase_C-like"/>
</dbReference>
<dbReference type="InterPro" id="IPR014001">
    <property type="entry name" value="Helicase_ATP-bd"/>
</dbReference>
<evidence type="ECO:0000256" key="4">
    <source>
        <dbReference type="ARBA" id="ARBA00022840"/>
    </source>
</evidence>